<dbReference type="EMBL" id="CP114194">
    <property type="protein sequence ID" value="WAT88958.1"/>
    <property type="molecule type" value="Genomic_DNA"/>
</dbReference>
<dbReference type="Proteomes" id="UP001156560">
    <property type="component" value="Chromosome 1"/>
</dbReference>
<name>A0AA47JDS4_VIBPH</name>
<organism evidence="1 2">
    <name type="scientific">Vibrio parahaemolyticus</name>
    <dbReference type="NCBI Taxonomy" id="670"/>
    <lineage>
        <taxon>Bacteria</taxon>
        <taxon>Pseudomonadati</taxon>
        <taxon>Pseudomonadota</taxon>
        <taxon>Gammaproteobacteria</taxon>
        <taxon>Vibrionales</taxon>
        <taxon>Vibrionaceae</taxon>
        <taxon>Vibrio</taxon>
    </lineage>
</organism>
<dbReference type="RefSeq" id="WP_267391451.1">
    <property type="nucleotide sequence ID" value="NZ_CP114194.1"/>
</dbReference>
<evidence type="ECO:0000313" key="2">
    <source>
        <dbReference type="Proteomes" id="UP001156560"/>
    </source>
</evidence>
<sequence length="321" mass="36902">MLIPFGLKDGKYYDVSEVERGRACGCICPSCKQVLVAKKGDPLKMAHHFAHDKKAQEDQDEKIECEYSFCVVARLVIKQSLRELTSFEIQSPEWKIALSEKDKYERTLTVTGNVTKANILTFKEFEVEPIAPYNEVDVLCYVSGYPIGIYFSYQGRPAYSPTKIGKLSILEINLELLKLLYDDFKDQEYDSFKDLALAYVFDDGDRRWLSHARYATREKELKAKLKAMIDESNTQPPEPTINIIDEMASRHRPYKQSSKMTGEDVISRVTRRPSNEPCVRCKRRTAGYVDNLICADCLQYYYGEGLFHVGDIKKAVKQEFS</sequence>
<evidence type="ECO:0000313" key="1">
    <source>
        <dbReference type="EMBL" id="WAT88958.1"/>
    </source>
</evidence>
<protein>
    <submittedName>
        <fullName evidence="1">Uncharacterized protein</fullName>
    </submittedName>
</protein>
<reference evidence="1" key="1">
    <citation type="submission" date="2022-12" db="EMBL/GenBank/DDBJ databases">
        <title>Vibrio parahaemolyticus become highly virulent by producing novel Tc toxins.</title>
        <authorList>
            <person name="Yang F."/>
            <person name="You Y."/>
            <person name="Lai Q."/>
            <person name="Xu L."/>
            <person name="Li F."/>
        </authorList>
    </citation>
    <scope>NUCLEOTIDE SEQUENCE</scope>
    <source>
        <strain evidence="1">Vp-HL-202005</strain>
    </source>
</reference>
<accession>A0AA47JDS4</accession>
<dbReference type="AlphaFoldDB" id="A0AA47JDS4"/>
<gene>
    <name evidence="1" type="ORF">O1Q84_09730</name>
</gene>
<proteinExistence type="predicted"/>